<dbReference type="Proteomes" id="UP000751518">
    <property type="component" value="Unassembled WGS sequence"/>
</dbReference>
<accession>A0A955LJ16</accession>
<name>A0A955LJ16_UNCKA</name>
<dbReference type="AlphaFoldDB" id="A0A955LJ16"/>
<dbReference type="EMBL" id="JAGQKZ010000001">
    <property type="protein sequence ID" value="MCA9391622.1"/>
    <property type="molecule type" value="Genomic_DNA"/>
</dbReference>
<reference evidence="1" key="1">
    <citation type="submission" date="2020-04" db="EMBL/GenBank/DDBJ databases">
        <authorList>
            <person name="Zhang T."/>
        </authorList>
    </citation>
    <scope>NUCLEOTIDE SEQUENCE</scope>
    <source>
        <strain evidence="1">HKST-UBA03</strain>
    </source>
</reference>
<protein>
    <submittedName>
        <fullName evidence="1">Uncharacterized protein</fullName>
    </submittedName>
</protein>
<evidence type="ECO:0000313" key="1">
    <source>
        <dbReference type="EMBL" id="MCA9391622.1"/>
    </source>
</evidence>
<reference evidence="1" key="2">
    <citation type="journal article" date="2021" name="Microbiome">
        <title>Successional dynamics and alternative stable states in a saline activated sludge microbial community over 9 years.</title>
        <authorList>
            <person name="Wang Y."/>
            <person name="Ye J."/>
            <person name="Ju F."/>
            <person name="Liu L."/>
            <person name="Boyd J.A."/>
            <person name="Deng Y."/>
            <person name="Parks D.H."/>
            <person name="Jiang X."/>
            <person name="Yin X."/>
            <person name="Woodcroft B.J."/>
            <person name="Tyson G.W."/>
            <person name="Hugenholtz P."/>
            <person name="Polz M.F."/>
            <person name="Zhang T."/>
        </authorList>
    </citation>
    <scope>NUCLEOTIDE SEQUENCE</scope>
    <source>
        <strain evidence="1">HKST-UBA03</strain>
    </source>
</reference>
<gene>
    <name evidence="1" type="ORF">KC614_00265</name>
</gene>
<sequence>MTRDEFTAHIRELTRRAHNETGSNLVQILAGLASCCADQLTTKTEVSVPGGMLFWYYEYRKLLKLVLRATDGQVHIHVHYFCGYLFVIRGLTTLEEHTQAVQEFQEWVVGIIGDRAVIHVEKFGSAAPYMTD</sequence>
<dbReference type="PROSITE" id="PS51257">
    <property type="entry name" value="PROKAR_LIPOPROTEIN"/>
    <property type="match status" value="1"/>
</dbReference>
<organism evidence="1 2">
    <name type="scientific">candidate division WWE3 bacterium</name>
    <dbReference type="NCBI Taxonomy" id="2053526"/>
    <lineage>
        <taxon>Bacteria</taxon>
        <taxon>Katanobacteria</taxon>
    </lineage>
</organism>
<comment type="caution">
    <text evidence="1">The sequence shown here is derived from an EMBL/GenBank/DDBJ whole genome shotgun (WGS) entry which is preliminary data.</text>
</comment>
<evidence type="ECO:0000313" key="2">
    <source>
        <dbReference type="Proteomes" id="UP000751518"/>
    </source>
</evidence>
<proteinExistence type="predicted"/>